<protein>
    <submittedName>
        <fullName evidence="1">Uncharacterized protein</fullName>
    </submittedName>
</protein>
<comment type="caution">
    <text evidence="1">The sequence shown here is derived from an EMBL/GenBank/DDBJ whole genome shotgun (WGS) entry which is preliminary data.</text>
</comment>
<accession>A0A0M9WE20</accession>
<proteinExistence type="predicted"/>
<sequence length="53" mass="6525">NVRAKVRHRSGNEPRMVRTRVRNFYEYMCCPYSCFTFERTFILYTTTTSFLHH</sequence>
<organism evidence="1 2">
    <name type="scientific">Penicillium nordicum</name>
    <dbReference type="NCBI Taxonomy" id="229535"/>
    <lineage>
        <taxon>Eukaryota</taxon>
        <taxon>Fungi</taxon>
        <taxon>Dikarya</taxon>
        <taxon>Ascomycota</taxon>
        <taxon>Pezizomycotina</taxon>
        <taxon>Eurotiomycetes</taxon>
        <taxon>Eurotiomycetidae</taxon>
        <taxon>Eurotiales</taxon>
        <taxon>Aspergillaceae</taxon>
        <taxon>Penicillium</taxon>
    </lineage>
</organism>
<keyword evidence="2" id="KW-1185">Reference proteome</keyword>
<reference evidence="1 2" key="1">
    <citation type="submission" date="2015-08" db="EMBL/GenBank/DDBJ databases">
        <title>Genome sequencing of Penicillium nordicum.</title>
        <authorList>
            <person name="Nguyen H.D."/>
            <person name="Seifert K.A."/>
        </authorList>
    </citation>
    <scope>NUCLEOTIDE SEQUENCE [LARGE SCALE GENOMIC DNA]</scope>
    <source>
        <strain evidence="1 2">DAOMC 185683</strain>
    </source>
</reference>
<gene>
    <name evidence="1" type="ORF">ACN38_g8059</name>
</gene>
<dbReference type="AlphaFoldDB" id="A0A0M9WE20"/>
<dbReference type="EMBL" id="LHQQ01000143">
    <property type="protein sequence ID" value="KOS41043.1"/>
    <property type="molecule type" value="Genomic_DNA"/>
</dbReference>
<dbReference type="Proteomes" id="UP000037696">
    <property type="component" value="Unassembled WGS sequence"/>
</dbReference>
<name>A0A0M9WE20_9EURO</name>
<feature type="non-terminal residue" evidence="1">
    <location>
        <position position="1"/>
    </location>
</feature>
<evidence type="ECO:0000313" key="2">
    <source>
        <dbReference type="Proteomes" id="UP000037696"/>
    </source>
</evidence>
<evidence type="ECO:0000313" key="1">
    <source>
        <dbReference type="EMBL" id="KOS41043.1"/>
    </source>
</evidence>